<evidence type="ECO:0000313" key="3">
    <source>
        <dbReference type="Proteomes" id="UP000523431"/>
    </source>
</evidence>
<dbReference type="EMBL" id="JACIID010000028">
    <property type="protein sequence ID" value="MBB4539360.1"/>
    <property type="molecule type" value="Genomic_DNA"/>
</dbReference>
<organism evidence="2 3">
    <name type="scientific">Rhizobium etli</name>
    <dbReference type="NCBI Taxonomy" id="29449"/>
    <lineage>
        <taxon>Bacteria</taxon>
        <taxon>Pseudomonadati</taxon>
        <taxon>Pseudomonadota</taxon>
        <taxon>Alphaproteobacteria</taxon>
        <taxon>Hyphomicrobiales</taxon>
        <taxon>Rhizobiaceae</taxon>
        <taxon>Rhizobium/Agrobacterium group</taxon>
        <taxon>Rhizobium</taxon>
    </lineage>
</organism>
<dbReference type="Proteomes" id="UP000523431">
    <property type="component" value="Unassembled WGS sequence"/>
</dbReference>
<evidence type="ECO:0000313" key="2">
    <source>
        <dbReference type="EMBL" id="MBB4539360.1"/>
    </source>
</evidence>
<sequence length="74" mass="8044">MNTSESSFETVEDRAAPALTKTDKLVSLVEWRSSFGEIGIAYPCTDDFSVAHVQPEVGAIVVGALLPDDSWWSL</sequence>
<gene>
    <name evidence="1" type="ORF">GGE46_006162</name>
    <name evidence="2" type="ORF">GGE57_006154</name>
</gene>
<evidence type="ECO:0000313" key="4">
    <source>
        <dbReference type="Proteomes" id="UP000557344"/>
    </source>
</evidence>
<dbReference type="Proteomes" id="UP000557344">
    <property type="component" value="Unassembled WGS sequence"/>
</dbReference>
<accession>A0A7W7EJ45</accession>
<reference evidence="3 4" key="1">
    <citation type="submission" date="2020-08" db="EMBL/GenBank/DDBJ databases">
        <title>Genomic Encyclopedia of Type Strains, Phase IV (KMG-V): Genome sequencing to study the core and pangenomes of soil and plant-associated prokaryotes.</title>
        <authorList>
            <person name="Whitman W."/>
        </authorList>
    </citation>
    <scope>NUCLEOTIDE SEQUENCE [LARGE SCALE GENOMIC DNA]</scope>
    <source>
        <strain evidence="1 4">SEMIA 471</strain>
        <strain evidence="2 3">SEMIA 489</strain>
    </source>
</reference>
<dbReference type="RefSeq" id="WP_183844571.1">
    <property type="nucleotide sequence ID" value="NZ_JACIHU010000028.1"/>
</dbReference>
<dbReference type="EMBL" id="JACIHU010000028">
    <property type="protein sequence ID" value="MBB4483536.1"/>
    <property type="molecule type" value="Genomic_DNA"/>
</dbReference>
<proteinExistence type="predicted"/>
<dbReference type="AlphaFoldDB" id="A0A7W7EJ45"/>
<comment type="caution">
    <text evidence="2">The sequence shown here is derived from an EMBL/GenBank/DDBJ whole genome shotgun (WGS) entry which is preliminary data.</text>
</comment>
<evidence type="ECO:0000313" key="1">
    <source>
        <dbReference type="EMBL" id="MBB4483536.1"/>
    </source>
</evidence>
<name>A0A7W7EJ45_RHIET</name>
<protein>
    <submittedName>
        <fullName evidence="2">Uncharacterized protein</fullName>
    </submittedName>
</protein>